<feature type="signal peptide" evidence="1">
    <location>
        <begin position="1"/>
        <end position="33"/>
    </location>
</feature>
<gene>
    <name evidence="2" type="ORF">GBAR_LOCUS5161</name>
</gene>
<dbReference type="AlphaFoldDB" id="A0AA35RBI3"/>
<proteinExistence type="predicted"/>
<evidence type="ECO:0008006" key="4">
    <source>
        <dbReference type="Google" id="ProtNLM"/>
    </source>
</evidence>
<evidence type="ECO:0000313" key="3">
    <source>
        <dbReference type="Proteomes" id="UP001174909"/>
    </source>
</evidence>
<evidence type="ECO:0000313" key="2">
    <source>
        <dbReference type="EMBL" id="CAI8007356.1"/>
    </source>
</evidence>
<dbReference type="Proteomes" id="UP001174909">
    <property type="component" value="Unassembled WGS sequence"/>
</dbReference>
<keyword evidence="3" id="KW-1185">Reference proteome</keyword>
<sequence length="63" mass="7147">MFNPSLRLQFHLLPLPLILQFLVEMMGTPHTAAAIGYRYLATSLLHKSLLLHHPLKPPPHSLL</sequence>
<comment type="caution">
    <text evidence="2">The sequence shown here is derived from an EMBL/GenBank/DDBJ whole genome shotgun (WGS) entry which is preliminary data.</text>
</comment>
<evidence type="ECO:0000256" key="1">
    <source>
        <dbReference type="SAM" id="SignalP"/>
    </source>
</evidence>
<keyword evidence="1" id="KW-0732">Signal</keyword>
<reference evidence="2" key="1">
    <citation type="submission" date="2023-03" db="EMBL/GenBank/DDBJ databases">
        <authorList>
            <person name="Steffen K."/>
            <person name="Cardenas P."/>
        </authorList>
    </citation>
    <scope>NUCLEOTIDE SEQUENCE</scope>
</reference>
<name>A0AA35RBI3_GEOBA</name>
<accession>A0AA35RBI3</accession>
<feature type="chain" id="PRO_5041208796" description="Secreted protein" evidence="1">
    <location>
        <begin position="34"/>
        <end position="63"/>
    </location>
</feature>
<dbReference type="EMBL" id="CASHTH010000765">
    <property type="protein sequence ID" value="CAI8007356.1"/>
    <property type="molecule type" value="Genomic_DNA"/>
</dbReference>
<feature type="non-terminal residue" evidence="2">
    <location>
        <position position="1"/>
    </location>
</feature>
<protein>
    <recommendedName>
        <fullName evidence="4">Secreted protein</fullName>
    </recommendedName>
</protein>
<organism evidence="2 3">
    <name type="scientific">Geodia barretti</name>
    <name type="common">Barrett's horny sponge</name>
    <dbReference type="NCBI Taxonomy" id="519541"/>
    <lineage>
        <taxon>Eukaryota</taxon>
        <taxon>Metazoa</taxon>
        <taxon>Porifera</taxon>
        <taxon>Demospongiae</taxon>
        <taxon>Heteroscleromorpha</taxon>
        <taxon>Tetractinellida</taxon>
        <taxon>Astrophorina</taxon>
        <taxon>Geodiidae</taxon>
        <taxon>Geodia</taxon>
    </lineage>
</organism>